<feature type="region of interest" description="Disordered" evidence="1">
    <location>
        <begin position="219"/>
        <end position="338"/>
    </location>
</feature>
<evidence type="ECO:0000256" key="2">
    <source>
        <dbReference type="SAM" id="Phobius"/>
    </source>
</evidence>
<feature type="compositionally biased region" description="Basic and acidic residues" evidence="1">
    <location>
        <begin position="1191"/>
        <end position="1200"/>
    </location>
</feature>
<feature type="compositionally biased region" description="Basic and acidic residues" evidence="1">
    <location>
        <begin position="1"/>
        <end position="12"/>
    </location>
</feature>
<dbReference type="EMBL" id="JALLPJ020001104">
    <property type="protein sequence ID" value="KAL3776338.1"/>
    <property type="molecule type" value="Genomic_DNA"/>
</dbReference>
<feature type="transmembrane region" description="Helical" evidence="2">
    <location>
        <begin position="1050"/>
        <end position="1075"/>
    </location>
</feature>
<feature type="compositionally biased region" description="Basic residues" evidence="1">
    <location>
        <begin position="630"/>
        <end position="645"/>
    </location>
</feature>
<feature type="compositionally biased region" description="Basic and acidic residues" evidence="1">
    <location>
        <begin position="19"/>
        <end position="28"/>
    </location>
</feature>
<gene>
    <name evidence="3" type="ORF">ACHAWO_002456</name>
</gene>
<reference evidence="3 4" key="1">
    <citation type="submission" date="2024-10" db="EMBL/GenBank/DDBJ databases">
        <title>Updated reference genomes for cyclostephanoid diatoms.</title>
        <authorList>
            <person name="Roberts W.R."/>
            <person name="Alverson A.J."/>
        </authorList>
    </citation>
    <scope>NUCLEOTIDE SEQUENCE [LARGE SCALE GENOMIC DNA]</scope>
    <source>
        <strain evidence="3 4">AJA010-31</strain>
    </source>
</reference>
<feature type="region of interest" description="Disordered" evidence="1">
    <location>
        <begin position="1"/>
        <end position="152"/>
    </location>
</feature>
<feature type="compositionally biased region" description="Pro residues" evidence="1">
    <location>
        <begin position="317"/>
        <end position="326"/>
    </location>
</feature>
<dbReference type="AlphaFoldDB" id="A0ABD3NKF9"/>
<keyword evidence="4" id="KW-1185">Reference proteome</keyword>
<sequence>MSTKIEQHRHANEIGPKASCKDDEHDPYDISSMSEEGSIHGSPSFESAIKKLSPLTPDRHDGSKEKDSIPELTTARSFPPSPFPPLPKLPSSVPNSSNDAFISNTSPRAMMKPPASPAGSLSSAGSPNARSQQPLLQVPRFYDSEDDGPGSLVFVESQSTMGGVGQVPSPSQLPSPIRQHQRSFVSDASDKVAKQLKVTNVSGKAVSSVLPYPQRRKMALGESSQEVQVNDYFTDKKPPTAPKQTLAEKYKVTPIPSFRGASHQNGPKIDLDVTLSPQTSPKKNDRKQLPSPGNDRNRPPLAQSNKRINFQDVINPSLPPPPPPTFSPQKDSPESAGFHIRCNSQTSISSLGSNAVDSIKGEKHGQQQHLYKMQPQGYPQMHPPNYYHGYMQQPPQHIMPHYQNIPNPKPGVAGFGGDVFSDVLGQDIATFLHGERIAAQTNPNAPHPTNHMSQYWNPGYGAWGHPYQHHIPQLNPEPLPPPLTPVPNMELRRARLPSISDDDWTEELGKINEKDDDKNAVSKKREQPSKNEWNHRMGQQQQNFYPNQQHFPYPNIQGYYNQHQMAGYYNQNQIIPPPDRRRYRNDGRKSPNERSSLLDQSGNRNYLNYNGDRVGNGNSNKAYRDEGERRRKKKKSSRRREKSRRMQASESSEEDESERRSARSRKSNKSRRYRRKKRDGILDDTMSDTMSESMMTQSLADHSVSKEIQGGLCTRLVVSTKLLICNLPFSASAISLSIVLLGTLWFKWAEEILTSCKEVTFHSSQCSLPDFPGCYFCDEFNYVYRLVTHFRTTCSYIGGTSAMMFLAKAMLNWKSFIDEVSSPTTSSPAGLVFMTVALAFIGKGDVGEMLVILASLLHLVLVVWFIYMSLAYQTMPDPSWTPNTIGIGLCAVKVWFYYPLLGHFLIAVTLMLTLLYFPISLIRVAMSEKMSATVSFLQMACPAICLHSLAIIMEPSFREERPDISHFQALQRSIYLPSLSCLFTLCIIGVVSSIHGIVIRIGQIMKEEFSPAHAAYSFPLLMHALAVQSYRSGLDFFVGTTVNPTLKSALHLYFVGLMVVGTFVAVVCIIMYIAFLPKWTIVVDPNNEVEPPPPNETTMFESVTYGESLIQFYTSPPILQANETGVLLMAYSNENETFYHVRSRKVLPALGFEPMMRMREFTRERDAFKSLTKHEDVIHEEDEDNENTNSEVEKSEIGAL</sequence>
<keyword evidence="2" id="KW-0472">Membrane</keyword>
<feature type="transmembrane region" description="Helical" evidence="2">
    <location>
        <begin position="931"/>
        <end position="953"/>
    </location>
</feature>
<feature type="compositionally biased region" description="Polar residues" evidence="1">
    <location>
        <begin position="593"/>
        <end position="608"/>
    </location>
</feature>
<feature type="region of interest" description="Disordered" evidence="1">
    <location>
        <begin position="571"/>
        <end position="688"/>
    </location>
</feature>
<feature type="transmembrane region" description="Helical" evidence="2">
    <location>
        <begin position="973"/>
        <end position="999"/>
    </location>
</feature>
<name>A0ABD3NKF9_9STRA</name>
<feature type="compositionally biased region" description="Pro residues" evidence="1">
    <location>
        <begin position="79"/>
        <end position="88"/>
    </location>
</feature>
<proteinExistence type="predicted"/>
<feature type="transmembrane region" description="Helical" evidence="2">
    <location>
        <begin position="825"/>
        <end position="842"/>
    </location>
</feature>
<organism evidence="3 4">
    <name type="scientific">Cyclotella atomus</name>
    <dbReference type="NCBI Taxonomy" id="382360"/>
    <lineage>
        <taxon>Eukaryota</taxon>
        <taxon>Sar</taxon>
        <taxon>Stramenopiles</taxon>
        <taxon>Ochrophyta</taxon>
        <taxon>Bacillariophyta</taxon>
        <taxon>Coscinodiscophyceae</taxon>
        <taxon>Thalassiosirophycidae</taxon>
        <taxon>Stephanodiscales</taxon>
        <taxon>Stephanodiscaceae</taxon>
        <taxon>Cyclotella</taxon>
    </lineage>
</organism>
<feature type="transmembrane region" description="Helical" evidence="2">
    <location>
        <begin position="849"/>
        <end position="875"/>
    </location>
</feature>
<evidence type="ECO:0000313" key="4">
    <source>
        <dbReference type="Proteomes" id="UP001530400"/>
    </source>
</evidence>
<feature type="region of interest" description="Disordered" evidence="1">
    <location>
        <begin position="503"/>
        <end position="533"/>
    </location>
</feature>
<feature type="compositionally biased region" description="Basic and acidic residues" evidence="1">
    <location>
        <begin position="578"/>
        <end position="592"/>
    </location>
</feature>
<feature type="compositionally biased region" description="Low complexity" evidence="1">
    <location>
        <begin position="89"/>
        <end position="98"/>
    </location>
</feature>
<feature type="compositionally biased region" description="Polar residues" evidence="1">
    <location>
        <begin position="302"/>
        <end position="314"/>
    </location>
</feature>
<comment type="caution">
    <text evidence="3">The sequence shown here is derived from an EMBL/GenBank/DDBJ whole genome shotgun (WGS) entry which is preliminary data.</text>
</comment>
<evidence type="ECO:0000313" key="3">
    <source>
        <dbReference type="EMBL" id="KAL3776338.1"/>
    </source>
</evidence>
<feature type="compositionally biased region" description="Basic and acidic residues" evidence="1">
    <location>
        <begin position="507"/>
        <end position="533"/>
    </location>
</feature>
<accession>A0ABD3NKF9</accession>
<dbReference type="Proteomes" id="UP001530400">
    <property type="component" value="Unassembled WGS sequence"/>
</dbReference>
<feature type="compositionally biased region" description="Basic and acidic residues" evidence="1">
    <location>
        <begin position="57"/>
        <end position="69"/>
    </location>
</feature>
<feature type="region of interest" description="Disordered" evidence="1">
    <location>
        <begin position="1172"/>
        <end position="1200"/>
    </location>
</feature>
<evidence type="ECO:0000256" key="1">
    <source>
        <dbReference type="SAM" id="MobiDB-lite"/>
    </source>
</evidence>
<feature type="transmembrane region" description="Helical" evidence="2">
    <location>
        <begin position="895"/>
        <end position="919"/>
    </location>
</feature>
<keyword evidence="2" id="KW-1133">Transmembrane helix</keyword>
<feature type="compositionally biased region" description="Basic residues" evidence="1">
    <location>
        <begin position="662"/>
        <end position="678"/>
    </location>
</feature>
<keyword evidence="2" id="KW-0812">Transmembrane</keyword>
<protein>
    <submittedName>
        <fullName evidence="3">Uncharacterized protein</fullName>
    </submittedName>
</protein>
<feature type="compositionally biased region" description="Low complexity" evidence="1">
    <location>
        <begin position="117"/>
        <end position="129"/>
    </location>
</feature>